<dbReference type="OrthoDB" id="9812059at2"/>
<dbReference type="Proteomes" id="UP000182569">
    <property type="component" value="Plasmid pdsm8809"/>
</dbReference>
<feature type="transmembrane region" description="Helical" evidence="1">
    <location>
        <begin position="14"/>
        <end position="35"/>
    </location>
</feature>
<geneLocation type="plasmid" evidence="3">
    <name>pdsm8809</name>
</geneLocation>
<dbReference type="RefSeq" id="WP_071615090.1">
    <property type="nucleotide sequence ID" value="NZ_CP015757.1"/>
</dbReference>
<keyword evidence="2" id="KW-0614">Plasmid</keyword>
<sequence>MFIYPGNLKEKKTFMYLDVLELAIVGVLTVASILYSAENFTLIPLIIPITYLLLSLRILDNNSNLLEQLLKGFNYLLNVQQVFRWGERRK</sequence>
<keyword evidence="1" id="KW-0472">Membrane</keyword>
<protein>
    <recommendedName>
        <fullName evidence="4">PrgI family protein</fullName>
    </recommendedName>
</protein>
<gene>
    <name evidence="2" type="ORF">A7L45_21980</name>
</gene>
<reference evidence="2 3" key="1">
    <citation type="journal article" date="2016" name="Front. Microbiol.">
        <title>Complete Genome Sequence of Clostridium estertheticum DSM 8809, a Microbe Identified in Spoiled Vacuum Packed Beef.</title>
        <authorList>
            <person name="Yu Z."/>
            <person name="Gunn L."/>
            <person name="Brennan E."/>
            <person name="Reid R."/>
            <person name="Wall P.G."/>
            <person name="Gaora O.P."/>
            <person name="Hurley D."/>
            <person name="Bolton D."/>
            <person name="Fanning S."/>
        </authorList>
    </citation>
    <scope>NUCLEOTIDE SEQUENCE [LARGE SCALE GENOMIC DNA]</scope>
    <source>
        <strain evidence="2 3">DSM 8809</strain>
        <plasmid evidence="3">Plasmid pdsm8809</plasmid>
    </source>
</reference>
<keyword evidence="3" id="KW-1185">Reference proteome</keyword>
<dbReference type="EMBL" id="CP015757">
    <property type="protein sequence ID" value="APC42811.1"/>
    <property type="molecule type" value="Genomic_DNA"/>
</dbReference>
<evidence type="ECO:0000313" key="2">
    <source>
        <dbReference type="EMBL" id="APC42811.1"/>
    </source>
</evidence>
<organism evidence="2 3">
    <name type="scientific">Clostridium estertheticum subsp. estertheticum</name>
    <dbReference type="NCBI Taxonomy" id="1552"/>
    <lineage>
        <taxon>Bacteria</taxon>
        <taxon>Bacillati</taxon>
        <taxon>Bacillota</taxon>
        <taxon>Clostridia</taxon>
        <taxon>Eubacteriales</taxon>
        <taxon>Clostridiaceae</taxon>
        <taxon>Clostridium</taxon>
    </lineage>
</organism>
<dbReference type="KEGG" id="ceu:A7L45_21980"/>
<keyword evidence="1" id="KW-0812">Transmembrane</keyword>
<dbReference type="AlphaFoldDB" id="A0A1J0GN98"/>
<evidence type="ECO:0000313" key="3">
    <source>
        <dbReference type="Proteomes" id="UP000182569"/>
    </source>
</evidence>
<proteinExistence type="predicted"/>
<evidence type="ECO:0008006" key="4">
    <source>
        <dbReference type="Google" id="ProtNLM"/>
    </source>
</evidence>
<keyword evidence="1" id="KW-1133">Transmembrane helix</keyword>
<accession>A0A1J0GN98</accession>
<evidence type="ECO:0000256" key="1">
    <source>
        <dbReference type="SAM" id="Phobius"/>
    </source>
</evidence>
<feature type="transmembrane region" description="Helical" evidence="1">
    <location>
        <begin position="41"/>
        <end position="59"/>
    </location>
</feature>
<name>A0A1J0GN98_9CLOT</name>